<dbReference type="AlphaFoldDB" id="A0A7R9YFK3"/>
<proteinExistence type="predicted"/>
<gene>
    <name evidence="8" type="ORF">PPYR1160_LOCUS12618</name>
</gene>
<feature type="domain" description="Amino acid transporter transmembrane" evidence="7">
    <location>
        <begin position="52"/>
        <end position="447"/>
    </location>
</feature>
<feature type="transmembrane region" description="Helical" evidence="5">
    <location>
        <begin position="282"/>
        <end position="303"/>
    </location>
</feature>
<keyword evidence="6" id="KW-0732">Signal</keyword>
<evidence type="ECO:0000313" key="8">
    <source>
        <dbReference type="EMBL" id="CAD8263116.1"/>
    </source>
</evidence>
<evidence type="ECO:0000256" key="2">
    <source>
        <dbReference type="ARBA" id="ARBA00022692"/>
    </source>
</evidence>
<dbReference type="GO" id="GO:0016020">
    <property type="term" value="C:membrane"/>
    <property type="evidence" value="ECO:0007669"/>
    <property type="project" value="UniProtKB-SubCell"/>
</dbReference>
<dbReference type="PANTHER" id="PTHR22950">
    <property type="entry name" value="AMINO ACID TRANSPORTER"/>
    <property type="match status" value="1"/>
</dbReference>
<keyword evidence="4 5" id="KW-0472">Membrane</keyword>
<reference evidence="8" key="1">
    <citation type="submission" date="2021-01" db="EMBL/GenBank/DDBJ databases">
        <authorList>
            <person name="Corre E."/>
            <person name="Pelletier E."/>
            <person name="Niang G."/>
            <person name="Scheremetjew M."/>
            <person name="Finn R."/>
            <person name="Kale V."/>
            <person name="Holt S."/>
            <person name="Cochrane G."/>
            <person name="Meng A."/>
            <person name="Brown T."/>
            <person name="Cohen L."/>
        </authorList>
    </citation>
    <scope>NUCLEOTIDE SEQUENCE</scope>
    <source>
        <strain evidence="8">CCMP2078</strain>
    </source>
</reference>
<dbReference type="GO" id="GO:0015179">
    <property type="term" value="F:L-amino acid transmembrane transporter activity"/>
    <property type="evidence" value="ECO:0007669"/>
    <property type="project" value="TreeGrafter"/>
</dbReference>
<feature type="transmembrane region" description="Helical" evidence="5">
    <location>
        <begin position="366"/>
        <end position="385"/>
    </location>
</feature>
<accession>A0A7R9YFK3</accession>
<evidence type="ECO:0000256" key="5">
    <source>
        <dbReference type="SAM" id="Phobius"/>
    </source>
</evidence>
<feature type="transmembrane region" description="Helical" evidence="5">
    <location>
        <begin position="88"/>
        <end position="110"/>
    </location>
</feature>
<dbReference type="Gene3D" id="1.20.1740.10">
    <property type="entry name" value="Amino acid/polyamine transporter I"/>
    <property type="match status" value="1"/>
</dbReference>
<organism evidence="8">
    <name type="scientific">Pinguiococcus pyrenoidosus</name>
    <dbReference type="NCBI Taxonomy" id="172671"/>
    <lineage>
        <taxon>Eukaryota</taxon>
        <taxon>Sar</taxon>
        <taxon>Stramenopiles</taxon>
        <taxon>Ochrophyta</taxon>
        <taxon>Pinguiophyceae</taxon>
        <taxon>Pinguiochrysidales</taxon>
        <taxon>Pinguiochrysidaceae</taxon>
        <taxon>Pinguiococcus</taxon>
    </lineage>
</organism>
<feature type="transmembrane region" description="Helical" evidence="5">
    <location>
        <begin position="189"/>
        <end position="210"/>
    </location>
</feature>
<evidence type="ECO:0000256" key="1">
    <source>
        <dbReference type="ARBA" id="ARBA00004141"/>
    </source>
</evidence>
<feature type="signal peptide" evidence="6">
    <location>
        <begin position="1"/>
        <end position="18"/>
    </location>
</feature>
<feature type="transmembrane region" description="Helical" evidence="5">
    <location>
        <begin position="130"/>
        <end position="152"/>
    </location>
</feature>
<feature type="transmembrane region" description="Helical" evidence="5">
    <location>
        <begin position="57"/>
        <end position="76"/>
    </location>
</feature>
<protein>
    <recommendedName>
        <fullName evidence="7">Amino acid transporter transmembrane domain-containing protein</fullName>
    </recommendedName>
</protein>
<feature type="transmembrane region" description="Helical" evidence="5">
    <location>
        <begin position="164"/>
        <end position="183"/>
    </location>
</feature>
<feature type="transmembrane region" description="Helical" evidence="5">
    <location>
        <begin position="391"/>
        <end position="416"/>
    </location>
</feature>
<evidence type="ECO:0000256" key="4">
    <source>
        <dbReference type="ARBA" id="ARBA00023136"/>
    </source>
</evidence>
<feature type="transmembrane region" description="Helical" evidence="5">
    <location>
        <begin position="323"/>
        <end position="345"/>
    </location>
</feature>
<evidence type="ECO:0000256" key="6">
    <source>
        <dbReference type="SAM" id="SignalP"/>
    </source>
</evidence>
<feature type="transmembrane region" description="Helical" evidence="5">
    <location>
        <begin position="428"/>
        <end position="453"/>
    </location>
</feature>
<dbReference type="Pfam" id="PF01490">
    <property type="entry name" value="Aa_trans"/>
    <property type="match status" value="1"/>
</dbReference>
<sequence length="458" mass="47586">MKSCAVLLWAALPALILAEHQSRAGLAAAVGKAKSAPLQVRHAGATQTKGSLSTSNAVVSIFKNIVGCGMLAIPAGMASSKGSGLVPAVLLTLIVCVVSANTFASFGSSLDMTGTSTFEEVWAATIGPKSTWIVTFSVLALGLGAVLAYGCILGDVFSSIVPSLSRTNAIVSVSVTTLLPLVLAKDLSALAFSSILGFAAVLYTTAFMVLRYADGTYGADGPFFNSLPFGAGVEQVSLGRISPGTLILVNMLLTAYMAHMNGPRFYMELEERTPENFKRISYRAFGLSAMIYVFVLIAGYATFGKKAQGVILNNYSGEDPLAFVARIANGISVITSFPLLFTSARDGALSVLKNTSIGRAAASSDTAWRLFSIGLLTLVSLAAIVTTDVGFVVSVQGSLLGAGLCFTIPALIYMGALKKTGRGNENMVAWKLLAGSGIALAVFGTIITCLETFTDLLS</sequence>
<dbReference type="PANTHER" id="PTHR22950:SF652">
    <property type="entry name" value="TRANSMEMBRANE AMINO ACID TRANSPORTER FAMILY PROTEIN"/>
    <property type="match status" value="1"/>
</dbReference>
<comment type="subcellular location">
    <subcellularLocation>
        <location evidence="1">Membrane</location>
        <topology evidence="1">Multi-pass membrane protein</topology>
    </subcellularLocation>
</comment>
<evidence type="ECO:0000259" key="7">
    <source>
        <dbReference type="Pfam" id="PF01490"/>
    </source>
</evidence>
<keyword evidence="2 5" id="KW-0812">Transmembrane</keyword>
<dbReference type="EMBL" id="HBEA01016535">
    <property type="protein sequence ID" value="CAD8263116.1"/>
    <property type="molecule type" value="Transcribed_RNA"/>
</dbReference>
<keyword evidence="3 5" id="KW-1133">Transmembrane helix</keyword>
<name>A0A7R9YFK3_9STRA</name>
<evidence type="ECO:0000256" key="3">
    <source>
        <dbReference type="ARBA" id="ARBA00022989"/>
    </source>
</evidence>
<feature type="chain" id="PRO_5031537838" description="Amino acid transporter transmembrane domain-containing protein" evidence="6">
    <location>
        <begin position="19"/>
        <end position="458"/>
    </location>
</feature>
<dbReference type="InterPro" id="IPR013057">
    <property type="entry name" value="AA_transpt_TM"/>
</dbReference>